<evidence type="ECO:0000256" key="1">
    <source>
        <dbReference type="SAM" id="MobiDB-lite"/>
    </source>
</evidence>
<organism evidence="2">
    <name type="scientific">freshwater metagenome</name>
    <dbReference type="NCBI Taxonomy" id="449393"/>
    <lineage>
        <taxon>unclassified sequences</taxon>
        <taxon>metagenomes</taxon>
        <taxon>ecological metagenomes</taxon>
    </lineage>
</organism>
<protein>
    <submittedName>
        <fullName evidence="2">Unannotated protein</fullName>
    </submittedName>
</protein>
<reference evidence="2" key="1">
    <citation type="submission" date="2020-05" db="EMBL/GenBank/DDBJ databases">
        <authorList>
            <person name="Chiriac C."/>
            <person name="Salcher M."/>
            <person name="Ghai R."/>
            <person name="Kavagutti S V."/>
        </authorList>
    </citation>
    <scope>NUCLEOTIDE SEQUENCE</scope>
</reference>
<dbReference type="AlphaFoldDB" id="A0A6J6F1X8"/>
<evidence type="ECO:0000313" key="2">
    <source>
        <dbReference type="EMBL" id="CAB4581013.1"/>
    </source>
</evidence>
<feature type="region of interest" description="Disordered" evidence="1">
    <location>
        <begin position="28"/>
        <end position="48"/>
    </location>
</feature>
<proteinExistence type="predicted"/>
<feature type="compositionally biased region" description="Polar residues" evidence="1">
    <location>
        <begin position="28"/>
        <end position="37"/>
    </location>
</feature>
<gene>
    <name evidence="2" type="ORF">UFOPK1747_00569</name>
</gene>
<name>A0A6J6F1X8_9ZZZZ</name>
<dbReference type="PROSITE" id="PS51257">
    <property type="entry name" value="PROKAR_LIPOPROTEIN"/>
    <property type="match status" value="1"/>
</dbReference>
<sequence length="86" mass="8896">MIATRSPPLIPDAIKPLATARISSSNSFAVTGCQPSPNGRDATMRSGSNHARSEIKLVKLPSAAGGIIAGIDISFISHTLSPNRAE</sequence>
<dbReference type="EMBL" id="CAEZTV010000075">
    <property type="protein sequence ID" value="CAB4581013.1"/>
    <property type="molecule type" value="Genomic_DNA"/>
</dbReference>
<accession>A0A6J6F1X8</accession>